<dbReference type="Proteomes" id="UP001232063">
    <property type="component" value="Unassembled WGS sequence"/>
</dbReference>
<dbReference type="AlphaFoldDB" id="A0AAE3R3R2"/>
<keyword evidence="2" id="KW-1185">Reference proteome</keyword>
<organism evidence="1 2">
    <name type="scientific">Xanthocytophaga agilis</name>
    <dbReference type="NCBI Taxonomy" id="3048010"/>
    <lineage>
        <taxon>Bacteria</taxon>
        <taxon>Pseudomonadati</taxon>
        <taxon>Bacteroidota</taxon>
        <taxon>Cytophagia</taxon>
        <taxon>Cytophagales</taxon>
        <taxon>Rhodocytophagaceae</taxon>
        <taxon>Xanthocytophaga</taxon>
    </lineage>
</organism>
<sequence length="75" mass="8780">MGKRQKRIFQQDLIHQSALLTGKEANVTLHNQSTFHGHILEITPENLKFQDMRLKKHLLYIKDIAEVIVDATTQW</sequence>
<evidence type="ECO:0000313" key="1">
    <source>
        <dbReference type="EMBL" id="MDJ1500860.1"/>
    </source>
</evidence>
<protein>
    <submittedName>
        <fullName evidence="1">Uncharacterized protein</fullName>
    </submittedName>
</protein>
<evidence type="ECO:0000313" key="2">
    <source>
        <dbReference type="Proteomes" id="UP001232063"/>
    </source>
</evidence>
<dbReference type="EMBL" id="JASJOU010000002">
    <property type="protein sequence ID" value="MDJ1500860.1"/>
    <property type="molecule type" value="Genomic_DNA"/>
</dbReference>
<name>A0AAE3R3R2_9BACT</name>
<dbReference type="RefSeq" id="WP_314510389.1">
    <property type="nucleotide sequence ID" value="NZ_JASJOU010000002.1"/>
</dbReference>
<proteinExistence type="predicted"/>
<reference evidence="1" key="1">
    <citation type="submission" date="2023-05" db="EMBL/GenBank/DDBJ databases">
        <authorList>
            <person name="Zhang X."/>
        </authorList>
    </citation>
    <scope>NUCLEOTIDE SEQUENCE</scope>
    <source>
        <strain evidence="1">BD1B2-1</strain>
    </source>
</reference>
<gene>
    <name evidence="1" type="ORF">QNI22_09385</name>
</gene>
<accession>A0AAE3R3R2</accession>
<comment type="caution">
    <text evidence="1">The sequence shown here is derived from an EMBL/GenBank/DDBJ whole genome shotgun (WGS) entry which is preliminary data.</text>
</comment>